<feature type="binding site" evidence="6">
    <location>
        <position position="136"/>
    </location>
    <ligand>
        <name>Mg(2+)</name>
        <dbReference type="ChEBI" id="CHEBI:18420"/>
        <label>1</label>
        <note>catalytic</note>
    </ligand>
</feature>
<accession>A0A0A1TDH1</accession>
<feature type="compositionally biased region" description="Polar residues" evidence="7">
    <location>
        <begin position="454"/>
        <end position="463"/>
    </location>
</feature>
<dbReference type="PRINTS" id="PR00377">
    <property type="entry name" value="IMPHPHTASES"/>
</dbReference>
<dbReference type="Pfam" id="PF00459">
    <property type="entry name" value="Inositol_P"/>
    <property type="match status" value="1"/>
</dbReference>
<evidence type="ECO:0000313" key="9">
    <source>
        <dbReference type="Proteomes" id="UP000039046"/>
    </source>
</evidence>
<dbReference type="STRING" id="1531966.A0A0A1TDH1"/>
<evidence type="ECO:0000256" key="1">
    <source>
        <dbReference type="ARBA" id="ARBA00001946"/>
    </source>
</evidence>
<feature type="compositionally biased region" description="Basic and acidic residues" evidence="7">
    <location>
        <begin position="661"/>
        <end position="671"/>
    </location>
</feature>
<keyword evidence="4" id="KW-0378">Hydrolase</keyword>
<sequence length="737" mass="79477">MPNGPFAVERSVAELAVVRAVQLVKHDQGRNAQDIPNRNGNPVATSSFVSQALIVAAIKEMFPNDRFVCQEDSSLLRTNPAINKFVYKRTSSIKMEGMVPGKFMDAPKSPEELHELLDRGKGGTERTGRFWVVDPIDGTFSYLVGEQWAIAVCLVVDGVEVVSAVACPNLKIVNGRISETNVDVHGMGLLFSAEKGFGAGMRTLDTLSAILPTRKKLNPVAASADPKHPVIVASTYSHILQLDVTEETADRLSIQYPNINIWSSHVRYIALVIGGGDFFLRVPLQQGYKPYIWDHAGSHLIFTELGGIVTDLDGKRLDFSCGRYLAKNRGMVAARAEVFDRVFHAVKRTIAEATRPHRGESYYVPYNDPMDRNPLVNNYGKKEKPKPPAETPMERIVRLAKETEHSIPGLPMGASRFTPEQRAALEPTLFGAAGDGDVYDDESDEEEDEDESISRASTETVRPSPSIYGEPTIELRDGATGSHETSDKTMPTTTGDSVITDKATNNDGASTKATEDKTGDNKRVTGESKDDNATASEVMKSQGNVGEADSHDEAVKRTESDEPSTADGPVASQVPIKKVELGDASSSADVSTPDKAPEQKEPQVDNQDDVTALISEAEATNAPTIAKVKIPIHAKSDDPAAENEPAVAEKIVQPEVKITGDQHEAKNKAPEAPEQDTPLVKSTHDATNTSNPAKAGERVDAAQTASADDAGVVAEVVEATETTDTDDTTKAKVDEST</sequence>
<dbReference type="PANTHER" id="PTHR43200">
    <property type="entry name" value="PHOSPHATASE"/>
    <property type="match status" value="1"/>
</dbReference>
<feature type="compositionally biased region" description="Polar residues" evidence="7">
    <location>
        <begin position="533"/>
        <end position="544"/>
    </location>
</feature>
<evidence type="ECO:0000256" key="6">
    <source>
        <dbReference type="PIRSR" id="PIRSR600760-2"/>
    </source>
</evidence>
<dbReference type="Gene3D" id="3.40.190.80">
    <property type="match status" value="1"/>
</dbReference>
<feature type="binding site" evidence="6">
    <location>
        <position position="294"/>
    </location>
    <ligand>
        <name>Mg(2+)</name>
        <dbReference type="ChEBI" id="CHEBI:18420"/>
        <label>1</label>
        <note>catalytic</note>
    </ligand>
</feature>
<protein>
    <submittedName>
        <fullName evidence="8">Uncharacterized protein</fullName>
    </submittedName>
</protein>
<dbReference type="InterPro" id="IPR000760">
    <property type="entry name" value="Inositol_monophosphatase-like"/>
</dbReference>
<dbReference type="Proteomes" id="UP000039046">
    <property type="component" value="Unassembled WGS sequence"/>
</dbReference>
<dbReference type="GO" id="GO:0046872">
    <property type="term" value="F:metal ion binding"/>
    <property type="evidence" value="ECO:0007669"/>
    <property type="project" value="UniProtKB-KW"/>
</dbReference>
<comment type="cofactor">
    <cofactor evidence="1 6">
        <name>Mg(2+)</name>
        <dbReference type="ChEBI" id="CHEBI:18420"/>
    </cofactor>
</comment>
<feature type="compositionally biased region" description="Polar residues" evidence="7">
    <location>
        <begin position="488"/>
        <end position="512"/>
    </location>
</feature>
<dbReference type="PANTHER" id="PTHR43200:SF2">
    <property type="entry name" value="3'(2'),5'-BISPHOSPHATE NUCLEOTIDASE"/>
    <property type="match status" value="1"/>
</dbReference>
<dbReference type="HOGENOM" id="CLU_376515_0_0_1"/>
<evidence type="ECO:0000256" key="5">
    <source>
        <dbReference type="ARBA" id="ARBA00022842"/>
    </source>
</evidence>
<name>A0A0A1TDH1_9HYPO</name>
<dbReference type="GO" id="GO:0008441">
    <property type="term" value="F:3'(2'),5'-bisphosphate nucleotidase activity"/>
    <property type="evidence" value="ECO:0007669"/>
    <property type="project" value="TreeGrafter"/>
</dbReference>
<dbReference type="OrthoDB" id="411145at2759"/>
<dbReference type="Gene3D" id="3.30.540.10">
    <property type="entry name" value="Fructose-1,6-Bisphosphatase, subunit A, domain 1"/>
    <property type="match status" value="1"/>
</dbReference>
<feature type="compositionally biased region" description="Basic and acidic residues" evidence="7">
    <location>
        <begin position="548"/>
        <end position="560"/>
    </location>
</feature>
<feature type="compositionally biased region" description="Basic and acidic residues" evidence="7">
    <location>
        <begin position="380"/>
        <end position="393"/>
    </location>
</feature>
<organism evidence="8 9">
    <name type="scientific">[Torrubiella] hemipterigena</name>
    <dbReference type="NCBI Taxonomy" id="1531966"/>
    <lineage>
        <taxon>Eukaryota</taxon>
        <taxon>Fungi</taxon>
        <taxon>Dikarya</taxon>
        <taxon>Ascomycota</taxon>
        <taxon>Pezizomycotina</taxon>
        <taxon>Sordariomycetes</taxon>
        <taxon>Hypocreomycetidae</taxon>
        <taxon>Hypocreales</taxon>
        <taxon>Clavicipitaceae</taxon>
        <taxon>Clavicipitaceae incertae sedis</taxon>
        <taxon>'Torrubiella' clade</taxon>
    </lineage>
</organism>
<feature type="region of interest" description="Disordered" evidence="7">
    <location>
        <begin position="661"/>
        <end position="737"/>
    </location>
</feature>
<keyword evidence="5 6" id="KW-0460">Magnesium</keyword>
<dbReference type="CDD" id="cd01517">
    <property type="entry name" value="PAP_phosphatase"/>
    <property type="match status" value="1"/>
</dbReference>
<proteinExistence type="inferred from homology"/>
<feature type="binding site" evidence="6">
    <location>
        <position position="134"/>
    </location>
    <ligand>
        <name>Mg(2+)</name>
        <dbReference type="ChEBI" id="CHEBI:18420"/>
        <label>1</label>
        <note>catalytic</note>
    </ligand>
</feature>
<evidence type="ECO:0000256" key="4">
    <source>
        <dbReference type="ARBA" id="ARBA00022801"/>
    </source>
</evidence>
<feature type="region of interest" description="Disordered" evidence="7">
    <location>
        <begin position="429"/>
        <end position="620"/>
    </location>
</feature>
<keyword evidence="9" id="KW-1185">Reference proteome</keyword>
<reference evidence="8 9" key="1">
    <citation type="journal article" date="2015" name="Genome Announc.">
        <title>Draft Genome Sequence and Gene Annotation of the Entomopathogenic Fungus Verticillium hemipterigenum.</title>
        <authorList>
            <person name="Horn F."/>
            <person name="Habel A."/>
            <person name="Scharf D.H."/>
            <person name="Dworschak J."/>
            <person name="Brakhage A.A."/>
            <person name="Guthke R."/>
            <person name="Hertweck C."/>
            <person name="Linde J."/>
        </authorList>
    </citation>
    <scope>NUCLEOTIDE SEQUENCE [LARGE SCALE GENOMIC DNA]</scope>
</reference>
<dbReference type="EMBL" id="CDHN01000008">
    <property type="protein sequence ID" value="CEJ95086.1"/>
    <property type="molecule type" value="Genomic_DNA"/>
</dbReference>
<dbReference type="SUPFAM" id="SSF56655">
    <property type="entry name" value="Carbohydrate phosphatase"/>
    <property type="match status" value="1"/>
</dbReference>
<feature type="region of interest" description="Disordered" evidence="7">
    <location>
        <begin position="373"/>
        <end position="393"/>
    </location>
</feature>
<dbReference type="GO" id="GO:0000103">
    <property type="term" value="P:sulfate assimilation"/>
    <property type="evidence" value="ECO:0007669"/>
    <property type="project" value="TreeGrafter"/>
</dbReference>
<evidence type="ECO:0000256" key="3">
    <source>
        <dbReference type="ARBA" id="ARBA00022723"/>
    </source>
</evidence>
<feature type="binding site" evidence="6">
    <location>
        <position position="137"/>
    </location>
    <ligand>
        <name>Mg(2+)</name>
        <dbReference type="ChEBI" id="CHEBI:18420"/>
        <label>1</label>
        <note>catalytic</note>
    </ligand>
</feature>
<feature type="compositionally biased region" description="Low complexity" evidence="7">
    <location>
        <begin position="707"/>
        <end position="720"/>
    </location>
</feature>
<feature type="compositionally biased region" description="Basic and acidic residues" evidence="7">
    <location>
        <begin position="727"/>
        <end position="737"/>
    </location>
</feature>
<evidence type="ECO:0000256" key="2">
    <source>
        <dbReference type="ARBA" id="ARBA00009759"/>
    </source>
</evidence>
<feature type="compositionally biased region" description="Basic and acidic residues" evidence="7">
    <location>
        <begin position="513"/>
        <end position="532"/>
    </location>
</feature>
<evidence type="ECO:0000256" key="7">
    <source>
        <dbReference type="SAM" id="MobiDB-lite"/>
    </source>
</evidence>
<comment type="similarity">
    <text evidence="2">Belongs to the inositol monophosphatase superfamily.</text>
</comment>
<evidence type="ECO:0000313" key="8">
    <source>
        <dbReference type="EMBL" id="CEJ95086.1"/>
    </source>
</evidence>
<dbReference type="InterPro" id="IPR051090">
    <property type="entry name" value="Inositol_monoP_superfamily"/>
</dbReference>
<feature type="compositionally biased region" description="Acidic residues" evidence="7">
    <location>
        <begin position="437"/>
        <end position="451"/>
    </location>
</feature>
<dbReference type="AlphaFoldDB" id="A0A0A1TDH1"/>
<keyword evidence="3 6" id="KW-0479">Metal-binding</keyword>
<gene>
    <name evidence="8" type="ORF">VHEMI10589</name>
</gene>